<gene>
    <name evidence="2" type="ORF">RNAN_3449</name>
</gene>
<sequence length="47" mass="5035">MVLGGQLIGAGDYVFVGVIILLNGGFYLVLGNILRLAYAKFFKSTLV</sequence>
<feature type="transmembrane region" description="Helical" evidence="1">
    <location>
        <begin position="13"/>
        <end position="34"/>
    </location>
</feature>
<dbReference type="AlphaFoldDB" id="I1E297"/>
<proteinExistence type="predicted"/>
<comment type="caution">
    <text evidence="2">The sequence shown here is derived from an EMBL/GenBank/DDBJ whole genome shotgun (WGS) entry which is preliminary data.</text>
</comment>
<evidence type="ECO:0000256" key="1">
    <source>
        <dbReference type="SAM" id="Phobius"/>
    </source>
</evidence>
<dbReference type="Proteomes" id="UP000004374">
    <property type="component" value="Unassembled WGS sequence"/>
</dbReference>
<keyword evidence="3" id="KW-1185">Reference proteome</keyword>
<keyword evidence="1" id="KW-0472">Membrane</keyword>
<reference evidence="2 3" key="1">
    <citation type="journal article" date="2012" name="J. Bacteriol.">
        <title>Genome Sequence of the Protease-Producing Bacterium Rheinheimera nanhaiensis E407-8T, Isolated from Deep-Sea Sediment of the South China Sea.</title>
        <authorList>
            <person name="Zhang X.-Y."/>
            <person name="Zhang Y.-J."/>
            <person name="Qin Q.-L."/>
            <person name="Xie B.-B."/>
            <person name="Chen X.-L."/>
            <person name="Zhou B.-C."/>
            <person name="Zhang Y.-Z."/>
        </authorList>
    </citation>
    <scope>NUCLEOTIDE SEQUENCE [LARGE SCALE GENOMIC DNA]</scope>
    <source>
        <strain evidence="2 3">E407-8</strain>
    </source>
</reference>
<protein>
    <submittedName>
        <fullName evidence="2">Uncharacterized protein</fullName>
    </submittedName>
</protein>
<keyword evidence="1" id="KW-0812">Transmembrane</keyword>
<name>I1E297_9GAMM</name>
<dbReference type="EMBL" id="BAFK01000028">
    <property type="protein sequence ID" value="GAB60425.1"/>
    <property type="molecule type" value="Genomic_DNA"/>
</dbReference>
<keyword evidence="1" id="KW-1133">Transmembrane helix</keyword>
<evidence type="ECO:0000313" key="3">
    <source>
        <dbReference type="Proteomes" id="UP000004374"/>
    </source>
</evidence>
<organism evidence="2 3">
    <name type="scientific">Rheinheimera nanhaiensis E407-8</name>
    <dbReference type="NCBI Taxonomy" id="562729"/>
    <lineage>
        <taxon>Bacteria</taxon>
        <taxon>Pseudomonadati</taxon>
        <taxon>Pseudomonadota</taxon>
        <taxon>Gammaproteobacteria</taxon>
        <taxon>Chromatiales</taxon>
        <taxon>Chromatiaceae</taxon>
        <taxon>Rheinheimera</taxon>
    </lineage>
</organism>
<evidence type="ECO:0000313" key="2">
    <source>
        <dbReference type="EMBL" id="GAB60425.1"/>
    </source>
</evidence>
<accession>I1E297</accession>